<evidence type="ECO:0000313" key="7">
    <source>
        <dbReference type="Proteomes" id="UP001346149"/>
    </source>
</evidence>
<dbReference type="PANTHER" id="PTHR22999:SF28">
    <property type="entry name" value="PHOX (PX) DOMAIN-CONTAINING PROTEIN"/>
    <property type="match status" value="1"/>
</dbReference>
<feature type="compositionally biased region" description="Low complexity" evidence="3">
    <location>
        <begin position="476"/>
        <end position="487"/>
    </location>
</feature>
<feature type="transmembrane region" description="Helical" evidence="4">
    <location>
        <begin position="21"/>
        <end position="36"/>
    </location>
</feature>
<dbReference type="InterPro" id="IPR003114">
    <property type="entry name" value="Phox_assoc"/>
</dbReference>
<feature type="compositionally biased region" description="Polar residues" evidence="3">
    <location>
        <begin position="360"/>
        <end position="386"/>
    </location>
</feature>
<comment type="caution">
    <text evidence="6">The sequence shown here is derived from an EMBL/GenBank/DDBJ whole genome shotgun (WGS) entry which is preliminary data.</text>
</comment>
<evidence type="ECO:0000259" key="5">
    <source>
        <dbReference type="PROSITE" id="PS51207"/>
    </source>
</evidence>
<evidence type="ECO:0000256" key="1">
    <source>
        <dbReference type="ARBA" id="ARBA00004496"/>
    </source>
</evidence>
<dbReference type="SMART" id="SM00313">
    <property type="entry name" value="PXA"/>
    <property type="match status" value="1"/>
</dbReference>
<dbReference type="GO" id="GO:0005737">
    <property type="term" value="C:cytoplasm"/>
    <property type="evidence" value="ECO:0007669"/>
    <property type="project" value="UniProtKB-SubCell"/>
</dbReference>
<protein>
    <recommendedName>
        <fullName evidence="5">PXA domain-containing protein</fullName>
    </recommendedName>
</protein>
<keyword evidence="7" id="KW-1185">Reference proteome</keyword>
<keyword evidence="4" id="KW-1133">Transmembrane helix</keyword>
<keyword evidence="4" id="KW-0812">Transmembrane</keyword>
<evidence type="ECO:0000256" key="2">
    <source>
        <dbReference type="ARBA" id="ARBA00022490"/>
    </source>
</evidence>
<dbReference type="InterPro" id="IPR051837">
    <property type="entry name" value="SortingNexin/PXDomain-PKLike"/>
</dbReference>
<gene>
    <name evidence="6" type="ORF">SAY86_013700</name>
</gene>
<sequence length="518" mass="58675">MSTPGKQMTVKDLAEEAKKRIVFLVICVVGLSYLMSLTSSSVWVNLPAAAMLIIVLRYFSLDFDMRKKAATYNSKQSGTSIPSQRKHVDAPKTSNKSDWRKKVDSPIVEDAIDQFNRHIVSEWVTDMWYSRITPDRDGPEELVHIMNDVLAEFSDRLKNVNLIDLLTRDLVSLICTHLENFRLTQAKIEKQQRGPITMENRDTELRHILTSENKLHPALFSAEAEHKVLQHLMDGLISFSFTPEDLKCSFFRYVVRELLACSVIRPVLNLANPRFINERIEAIYISKNKAEKKAVLALDTLQLKSGTRVSTDHFAKFLDPTTTGVELVQLKTRTPRSSSDKPETDINGNCLSKDPLLYIDTQSSRSWGSKPENSQNGEDKCIQQQRSGGEWGEMLDLISHRKVQALAPEHFENMWTKGRDYRRKEGESRLIEQVPQNSSVTKPSSKYSPETMSIPIVKENTVKRHSTGSNVHAFKSADASSPEKSSSQVDKHFSSYAQTHENDESSPMQLEVVESGST</sequence>
<evidence type="ECO:0000256" key="3">
    <source>
        <dbReference type="SAM" id="MobiDB-lite"/>
    </source>
</evidence>
<accession>A0AAN7KXT1</accession>
<feature type="compositionally biased region" description="Polar residues" evidence="3">
    <location>
        <begin position="74"/>
        <end position="83"/>
    </location>
</feature>
<feature type="compositionally biased region" description="Basic and acidic residues" evidence="3">
    <location>
        <begin position="86"/>
        <end position="100"/>
    </location>
</feature>
<feature type="region of interest" description="Disordered" evidence="3">
    <location>
        <begin position="332"/>
        <end position="386"/>
    </location>
</feature>
<comment type="subcellular location">
    <subcellularLocation>
        <location evidence="1">Cytoplasm</location>
    </subcellularLocation>
</comment>
<feature type="region of interest" description="Disordered" evidence="3">
    <location>
        <begin position="426"/>
        <end position="450"/>
    </location>
</feature>
<feature type="region of interest" description="Disordered" evidence="3">
    <location>
        <begin position="464"/>
        <end position="518"/>
    </location>
</feature>
<dbReference type="AlphaFoldDB" id="A0AAN7KXT1"/>
<keyword evidence="4" id="KW-0472">Membrane</keyword>
<dbReference type="PROSITE" id="PS51207">
    <property type="entry name" value="PXA"/>
    <property type="match status" value="1"/>
</dbReference>
<name>A0AAN7KXT1_TRANT</name>
<organism evidence="6 7">
    <name type="scientific">Trapa natans</name>
    <name type="common">Water chestnut</name>
    <dbReference type="NCBI Taxonomy" id="22666"/>
    <lineage>
        <taxon>Eukaryota</taxon>
        <taxon>Viridiplantae</taxon>
        <taxon>Streptophyta</taxon>
        <taxon>Embryophyta</taxon>
        <taxon>Tracheophyta</taxon>
        <taxon>Spermatophyta</taxon>
        <taxon>Magnoliopsida</taxon>
        <taxon>eudicotyledons</taxon>
        <taxon>Gunneridae</taxon>
        <taxon>Pentapetalae</taxon>
        <taxon>rosids</taxon>
        <taxon>malvids</taxon>
        <taxon>Myrtales</taxon>
        <taxon>Lythraceae</taxon>
        <taxon>Trapa</taxon>
    </lineage>
</organism>
<keyword evidence="2" id="KW-0963">Cytoplasm</keyword>
<dbReference type="PANTHER" id="PTHR22999">
    <property type="entry name" value="PX SERINE/THREONINE KINASE PXK"/>
    <property type="match status" value="1"/>
</dbReference>
<feature type="domain" description="PXA" evidence="5">
    <location>
        <begin position="105"/>
        <end position="289"/>
    </location>
</feature>
<feature type="region of interest" description="Disordered" evidence="3">
    <location>
        <begin position="74"/>
        <end position="100"/>
    </location>
</feature>
<dbReference type="Pfam" id="PF02194">
    <property type="entry name" value="PXA"/>
    <property type="match status" value="1"/>
</dbReference>
<dbReference type="Proteomes" id="UP001346149">
    <property type="component" value="Unassembled WGS sequence"/>
</dbReference>
<feature type="compositionally biased region" description="Polar residues" evidence="3">
    <location>
        <begin position="434"/>
        <end position="450"/>
    </location>
</feature>
<proteinExistence type="predicted"/>
<dbReference type="EMBL" id="JAXQNO010000020">
    <property type="protein sequence ID" value="KAK4771925.1"/>
    <property type="molecule type" value="Genomic_DNA"/>
</dbReference>
<evidence type="ECO:0000313" key="6">
    <source>
        <dbReference type="EMBL" id="KAK4771925.1"/>
    </source>
</evidence>
<reference evidence="6 7" key="1">
    <citation type="journal article" date="2023" name="Hortic Res">
        <title>Pangenome of water caltrop reveals structural variations and asymmetric subgenome divergence after allopolyploidization.</title>
        <authorList>
            <person name="Zhang X."/>
            <person name="Chen Y."/>
            <person name="Wang L."/>
            <person name="Yuan Y."/>
            <person name="Fang M."/>
            <person name="Shi L."/>
            <person name="Lu R."/>
            <person name="Comes H.P."/>
            <person name="Ma Y."/>
            <person name="Chen Y."/>
            <person name="Huang G."/>
            <person name="Zhou Y."/>
            <person name="Zheng Z."/>
            <person name="Qiu Y."/>
        </authorList>
    </citation>
    <scope>NUCLEOTIDE SEQUENCE [LARGE SCALE GENOMIC DNA]</scope>
    <source>
        <strain evidence="6">F231</strain>
    </source>
</reference>
<evidence type="ECO:0000256" key="4">
    <source>
        <dbReference type="SAM" id="Phobius"/>
    </source>
</evidence>